<sequence>MDHRHGERVRALALVRVCHSDRSGEYWAGLLYNVSQDGMFVLSNMRPALNASLDVYIQFADNRINVCLPGQVVHACDHGFGLIFRQVNKKNRWLIRVLQENQRTKGIGWSIEDRHESRGLSKASA</sequence>
<dbReference type="EMBL" id="SOQX01000008">
    <property type="protein sequence ID" value="TDX99321.1"/>
    <property type="molecule type" value="Genomic_DNA"/>
</dbReference>
<comment type="caution">
    <text evidence="2">The sequence shown here is derived from an EMBL/GenBank/DDBJ whole genome shotgun (WGS) entry which is preliminary data.</text>
</comment>
<dbReference type="Gene3D" id="2.40.10.220">
    <property type="entry name" value="predicted glycosyltransferase like domains"/>
    <property type="match status" value="1"/>
</dbReference>
<organism evidence="2 3">
    <name type="scientific">Thiohalophilus thiocyanatoxydans</name>
    <dbReference type="NCBI Taxonomy" id="381308"/>
    <lineage>
        <taxon>Bacteria</taxon>
        <taxon>Pseudomonadati</taxon>
        <taxon>Pseudomonadota</taxon>
        <taxon>Gammaproteobacteria</taxon>
        <taxon>Thiohalomonadales</taxon>
        <taxon>Thiohalophilaceae</taxon>
        <taxon>Thiohalophilus</taxon>
    </lineage>
</organism>
<evidence type="ECO:0000313" key="3">
    <source>
        <dbReference type="Proteomes" id="UP000294914"/>
    </source>
</evidence>
<accession>A0A4R8IFL9</accession>
<evidence type="ECO:0000259" key="1">
    <source>
        <dbReference type="Pfam" id="PF07238"/>
    </source>
</evidence>
<dbReference type="SUPFAM" id="SSF141371">
    <property type="entry name" value="PilZ domain-like"/>
    <property type="match status" value="1"/>
</dbReference>
<feature type="domain" description="PilZ" evidence="1">
    <location>
        <begin position="3"/>
        <end position="92"/>
    </location>
</feature>
<gene>
    <name evidence="2" type="ORF">EDC23_2532</name>
</gene>
<dbReference type="InterPro" id="IPR009875">
    <property type="entry name" value="PilZ_domain"/>
</dbReference>
<reference evidence="2 3" key="1">
    <citation type="submission" date="2019-03" db="EMBL/GenBank/DDBJ databases">
        <title>Genomic Encyclopedia of Type Strains, Phase IV (KMG-IV): sequencing the most valuable type-strain genomes for metagenomic binning, comparative biology and taxonomic classification.</title>
        <authorList>
            <person name="Goeker M."/>
        </authorList>
    </citation>
    <scope>NUCLEOTIDE SEQUENCE [LARGE SCALE GENOMIC DNA]</scope>
    <source>
        <strain evidence="2 3">DSM 16326</strain>
    </source>
</reference>
<dbReference type="RefSeq" id="WP_166668871.1">
    <property type="nucleotide sequence ID" value="NZ_SOQX01000008.1"/>
</dbReference>
<name>A0A4R8IFL9_9GAMM</name>
<dbReference type="Pfam" id="PF07238">
    <property type="entry name" value="PilZ"/>
    <property type="match status" value="1"/>
</dbReference>
<dbReference type="AlphaFoldDB" id="A0A4R8IFL9"/>
<evidence type="ECO:0000313" key="2">
    <source>
        <dbReference type="EMBL" id="TDX99321.1"/>
    </source>
</evidence>
<protein>
    <submittedName>
        <fullName evidence="2">PilZ domain-containing protein</fullName>
    </submittedName>
</protein>
<dbReference type="GO" id="GO:0035438">
    <property type="term" value="F:cyclic-di-GMP binding"/>
    <property type="evidence" value="ECO:0007669"/>
    <property type="project" value="InterPro"/>
</dbReference>
<dbReference type="Proteomes" id="UP000294914">
    <property type="component" value="Unassembled WGS sequence"/>
</dbReference>
<proteinExistence type="predicted"/>
<keyword evidence="3" id="KW-1185">Reference proteome</keyword>